<dbReference type="PROSITE" id="PS50231">
    <property type="entry name" value="RICIN_B_LECTIN"/>
    <property type="match status" value="1"/>
</dbReference>
<dbReference type="InterPro" id="IPR035992">
    <property type="entry name" value="Ricin_B-like_lectins"/>
</dbReference>
<evidence type="ECO:0000313" key="2">
    <source>
        <dbReference type="EMBL" id="MBD3930442.1"/>
    </source>
</evidence>
<dbReference type="Gene3D" id="2.80.10.50">
    <property type="match status" value="1"/>
</dbReference>
<dbReference type="InterPro" id="IPR008872">
    <property type="entry name" value="Toxin_P42"/>
</dbReference>
<protein>
    <recommendedName>
        <fullName evidence="1">Insecticidal crystal toxin domain-containing protein</fullName>
    </recommendedName>
</protein>
<organism evidence="2 3">
    <name type="scientific">Streptomyces chumphonensis</name>
    <dbReference type="NCBI Taxonomy" id="1214925"/>
    <lineage>
        <taxon>Bacteria</taxon>
        <taxon>Bacillati</taxon>
        <taxon>Actinomycetota</taxon>
        <taxon>Actinomycetes</taxon>
        <taxon>Kitasatosporales</taxon>
        <taxon>Streptomycetaceae</taxon>
        <taxon>Streptomyces</taxon>
    </lineage>
</organism>
<dbReference type="Proteomes" id="UP000632289">
    <property type="component" value="Unassembled WGS sequence"/>
</dbReference>
<proteinExistence type="predicted"/>
<dbReference type="SUPFAM" id="SSF50370">
    <property type="entry name" value="Ricin B-like lectins"/>
    <property type="match status" value="1"/>
</dbReference>
<keyword evidence="3" id="KW-1185">Reference proteome</keyword>
<feature type="domain" description="Insecticidal crystal toxin" evidence="1">
    <location>
        <begin position="194"/>
        <end position="352"/>
    </location>
</feature>
<name>A0A927EX96_9ACTN</name>
<reference evidence="2" key="1">
    <citation type="submission" date="2020-09" db="EMBL/GenBank/DDBJ databases">
        <title>Secondary metabolite and genome analysis of marine Streptomyces chumphonensis KK1-2T.</title>
        <authorList>
            <person name="Phongsopitanun W."/>
            <person name="Kanchanasin P."/>
            <person name="Pittayakhajonwut P."/>
            <person name="Suwanborirux K."/>
            <person name="Tanasupawat S."/>
        </authorList>
    </citation>
    <scope>NUCLEOTIDE SEQUENCE</scope>
    <source>
        <strain evidence="2">KK1-2</strain>
    </source>
</reference>
<dbReference type="EMBL" id="JACXYU010000001">
    <property type="protein sequence ID" value="MBD3930442.1"/>
    <property type="molecule type" value="Genomic_DNA"/>
</dbReference>
<comment type="caution">
    <text evidence="2">The sequence shown here is derived from an EMBL/GenBank/DDBJ whole genome shotgun (WGS) entry which is preliminary data.</text>
</comment>
<sequence>MPAVTPELGYSYRLKNKRTGLYLTSADFSPSSYATIYRSVASGQGRLAQTWNVLSLDNGEYLIEQKVGGTILTADNYSSGTVRVNLDNPQNTSNVAVRNSQIWILRPEGTGYTLSNKNGGLFLTPDGFGNGNGQVNKYYRVSGKDGESQIWELEREATYDRITKAEVGPTNKAANPVPAPTGYARPNPDTTPEVLIGTTVLPSPLVTDHALGQARKARESPFYLLKRYGFYKVVYSYDHSGQIAKTETQSTTVGMSTTNAREVESTTGISVTAETSMEYKGFSASLSTTVSYQLRTRVATETTKSSSTTVTVERSYPANGKRLAQSIWFRADRYVLERTDGSKVMEWQTTTDQDTVDSVYPPATG</sequence>
<accession>A0A927EX96</accession>
<gene>
    <name evidence="2" type="ORF">IF129_02475</name>
</gene>
<dbReference type="AlphaFoldDB" id="A0A927EX96"/>
<evidence type="ECO:0000313" key="3">
    <source>
        <dbReference type="Proteomes" id="UP000632289"/>
    </source>
</evidence>
<dbReference type="Pfam" id="PF05431">
    <property type="entry name" value="Toxin_10"/>
    <property type="match status" value="1"/>
</dbReference>
<evidence type="ECO:0000259" key="1">
    <source>
        <dbReference type="Pfam" id="PF05431"/>
    </source>
</evidence>
<dbReference type="GO" id="GO:0090729">
    <property type="term" value="F:toxin activity"/>
    <property type="evidence" value="ECO:0007669"/>
    <property type="project" value="InterPro"/>
</dbReference>
<dbReference type="RefSeq" id="WP_191207719.1">
    <property type="nucleotide sequence ID" value="NZ_JACXYU010000001.1"/>
</dbReference>
<dbReference type="CDD" id="cd00161">
    <property type="entry name" value="beta-trefoil_Ricin-like"/>
    <property type="match status" value="1"/>
</dbReference>